<keyword evidence="2" id="KW-0732">Signal</keyword>
<feature type="chain" id="PRO_5047360389" description="Lipoprotein" evidence="2">
    <location>
        <begin position="19"/>
        <end position="189"/>
    </location>
</feature>
<protein>
    <recommendedName>
        <fullName evidence="5">Lipoprotein</fullName>
    </recommendedName>
</protein>
<sequence length="189" mass="18625">MRTLRAVAVAVLSTVVLAGCGPSGPGGGDDPAPKPSTEPGTSASASADPSTGASTGPSTDATAGPTASPTAGQVPAPGETLVRVTRTGGFAGRTHTLVVKGDGSFTRLDAEAKPTGTGKLSGAELARLSTALREADFARLPRVATGGPTIYDGFSYVFVHDGHEVAGDQGSLPEALTKVLDALPPFTGG</sequence>
<dbReference type="EMBL" id="BNEC01000005">
    <property type="protein sequence ID" value="GHI74329.1"/>
    <property type="molecule type" value="Genomic_DNA"/>
</dbReference>
<evidence type="ECO:0000256" key="1">
    <source>
        <dbReference type="SAM" id="MobiDB-lite"/>
    </source>
</evidence>
<feature type="signal peptide" evidence="2">
    <location>
        <begin position="1"/>
        <end position="18"/>
    </location>
</feature>
<dbReference type="Proteomes" id="UP000613974">
    <property type="component" value="Unassembled WGS sequence"/>
</dbReference>
<dbReference type="GeneID" id="95592538"/>
<feature type="region of interest" description="Disordered" evidence="1">
    <location>
        <begin position="18"/>
        <end position="79"/>
    </location>
</feature>
<dbReference type="PROSITE" id="PS51257">
    <property type="entry name" value="PROKAR_LIPOPROTEIN"/>
    <property type="match status" value="1"/>
</dbReference>
<evidence type="ECO:0000313" key="4">
    <source>
        <dbReference type="Proteomes" id="UP000613974"/>
    </source>
</evidence>
<reference evidence="4" key="1">
    <citation type="submission" date="2023-07" db="EMBL/GenBank/DDBJ databases">
        <title>Whole genome shotgun sequence of Streptomyces nojiriensis NBRC 13794.</title>
        <authorList>
            <person name="Komaki H."/>
            <person name="Tamura T."/>
        </authorList>
    </citation>
    <scope>NUCLEOTIDE SEQUENCE [LARGE SCALE GENOMIC DNA]</scope>
    <source>
        <strain evidence="4">NBRC 13794</strain>
    </source>
</reference>
<feature type="compositionally biased region" description="Polar residues" evidence="1">
    <location>
        <begin position="38"/>
        <end position="54"/>
    </location>
</feature>
<dbReference type="RefSeq" id="WP_189743213.1">
    <property type="nucleotide sequence ID" value="NZ_BMRL01000012.1"/>
</dbReference>
<gene>
    <name evidence="3" type="ORF">Snoj_82470</name>
</gene>
<proteinExistence type="predicted"/>
<feature type="compositionally biased region" description="Low complexity" evidence="1">
    <location>
        <begin position="55"/>
        <end position="72"/>
    </location>
</feature>
<name>A0ABQ3T1Q7_9ACTN</name>
<organism evidence="3 4">
    <name type="scientific">Streptomyces nojiriensis</name>
    <dbReference type="NCBI Taxonomy" id="66374"/>
    <lineage>
        <taxon>Bacteria</taxon>
        <taxon>Bacillati</taxon>
        <taxon>Actinomycetota</taxon>
        <taxon>Actinomycetes</taxon>
        <taxon>Kitasatosporales</taxon>
        <taxon>Streptomycetaceae</taxon>
        <taxon>Streptomyces</taxon>
    </lineage>
</organism>
<keyword evidence="4" id="KW-1185">Reference proteome</keyword>
<accession>A0ABQ3T1Q7</accession>
<evidence type="ECO:0008006" key="5">
    <source>
        <dbReference type="Google" id="ProtNLM"/>
    </source>
</evidence>
<comment type="caution">
    <text evidence="3">The sequence shown here is derived from an EMBL/GenBank/DDBJ whole genome shotgun (WGS) entry which is preliminary data.</text>
</comment>
<evidence type="ECO:0000256" key="2">
    <source>
        <dbReference type="SAM" id="SignalP"/>
    </source>
</evidence>
<evidence type="ECO:0000313" key="3">
    <source>
        <dbReference type="EMBL" id="GHI74329.1"/>
    </source>
</evidence>